<dbReference type="InterPro" id="IPR050300">
    <property type="entry name" value="GDXG_lipolytic_enzyme"/>
</dbReference>
<protein>
    <recommendedName>
        <fullName evidence="3">BD-FAE-like domain-containing protein</fullName>
    </recommendedName>
</protein>
<dbReference type="PANTHER" id="PTHR48081:SF33">
    <property type="entry name" value="KYNURENINE FORMAMIDASE"/>
    <property type="match status" value="1"/>
</dbReference>
<keyword evidence="5" id="KW-1185">Reference proteome</keyword>
<feature type="transmembrane region" description="Helical" evidence="2">
    <location>
        <begin position="137"/>
        <end position="163"/>
    </location>
</feature>
<dbReference type="InterPro" id="IPR029058">
    <property type="entry name" value="AB_hydrolase_fold"/>
</dbReference>
<proteinExistence type="predicted"/>
<dbReference type="Gene3D" id="3.40.50.1820">
    <property type="entry name" value="alpha/beta hydrolase"/>
    <property type="match status" value="1"/>
</dbReference>
<evidence type="ECO:0000256" key="2">
    <source>
        <dbReference type="SAM" id="Phobius"/>
    </source>
</evidence>
<dbReference type="Proteomes" id="UP001165060">
    <property type="component" value="Unassembled WGS sequence"/>
</dbReference>
<dbReference type="SUPFAM" id="SSF53474">
    <property type="entry name" value="alpha/beta-Hydrolases"/>
    <property type="match status" value="1"/>
</dbReference>
<keyword evidence="2" id="KW-1133">Transmembrane helix</keyword>
<dbReference type="InterPro" id="IPR049492">
    <property type="entry name" value="BD-FAE-like_dom"/>
</dbReference>
<keyword evidence="2" id="KW-0812">Transmembrane</keyword>
<evidence type="ECO:0000256" key="1">
    <source>
        <dbReference type="ARBA" id="ARBA00022801"/>
    </source>
</evidence>
<feature type="domain" description="BD-FAE-like" evidence="3">
    <location>
        <begin position="246"/>
        <end position="459"/>
    </location>
</feature>
<feature type="transmembrane region" description="Helical" evidence="2">
    <location>
        <begin position="65"/>
        <end position="85"/>
    </location>
</feature>
<sequence length="546" mass="59114">MSDTSTPMLQEEQLPSAKALKTAAFAQSLRCVSCMRNALPALSYAPIMSTLIPTVLLLSVSSSKLYFGLSVTAAFFSVMTFNRNWSFLIGTITADMPLVIGLPHFLLALLSLIGAAGPSSLSNLPTNASYLHHSISASSYGNLGFAAFVLSCFNFLVSVYHLYHSLQARTNTRIALQQAGYNIAAYPSTLSSIFPFELAPFATTRRTKEAVLCKKDVIYSRVPNVTSCAPILEKYMDGTTLNLSADIYHHPSSTSTTPPVLLYVHGGAWFLGAKDLGVIMPLIDRAAKDGYVVVSIDYRLCPASKFPDFIIDVKSAIKYIRDGSLQADLGFDVDSSTIVLAGDSAGGHINNLVALSQNDPYFQPGFEKTDTSVQGFIDMFGPADGRKKHEDIFSEIVIQRRYKGNEDVPEISAAFDRVSPITYDLASTFDKPSPIRWLHFHGTNDGLVPIEENRAYYSKIFAAVSAITGAPFDPAPFEVGKGSAGVGMRKVAHVELKGSFHGFCGFLSIKTLAFCDAASVVLEDVKVEGRKRREGVGVGDVKVVTN</sequence>
<feature type="transmembrane region" description="Helical" evidence="2">
    <location>
        <begin position="38"/>
        <end position="59"/>
    </location>
</feature>
<dbReference type="EMBL" id="BRYB01005728">
    <property type="protein sequence ID" value="GMI28199.1"/>
    <property type="molecule type" value="Genomic_DNA"/>
</dbReference>
<gene>
    <name evidence="4" type="ORF">TeGR_g5358</name>
</gene>
<dbReference type="Pfam" id="PF20434">
    <property type="entry name" value="BD-FAE"/>
    <property type="match status" value="1"/>
</dbReference>
<evidence type="ECO:0000313" key="5">
    <source>
        <dbReference type="Proteomes" id="UP001165060"/>
    </source>
</evidence>
<keyword evidence="2" id="KW-0472">Membrane</keyword>
<keyword evidence="1" id="KW-0378">Hydrolase</keyword>
<reference evidence="4 5" key="1">
    <citation type="journal article" date="2023" name="Commun. Biol.">
        <title>Genome analysis of Parmales, the sister group of diatoms, reveals the evolutionary specialization of diatoms from phago-mixotrophs to photoautotrophs.</title>
        <authorList>
            <person name="Ban H."/>
            <person name="Sato S."/>
            <person name="Yoshikawa S."/>
            <person name="Yamada K."/>
            <person name="Nakamura Y."/>
            <person name="Ichinomiya M."/>
            <person name="Sato N."/>
            <person name="Blanc-Mathieu R."/>
            <person name="Endo H."/>
            <person name="Kuwata A."/>
            <person name="Ogata H."/>
        </authorList>
    </citation>
    <scope>NUCLEOTIDE SEQUENCE [LARGE SCALE GENOMIC DNA]</scope>
</reference>
<accession>A0ABQ6MLU9</accession>
<feature type="transmembrane region" description="Helical" evidence="2">
    <location>
        <begin position="97"/>
        <end position="117"/>
    </location>
</feature>
<dbReference type="PANTHER" id="PTHR48081">
    <property type="entry name" value="AB HYDROLASE SUPERFAMILY PROTEIN C4A8.06C"/>
    <property type="match status" value="1"/>
</dbReference>
<comment type="caution">
    <text evidence="4">The sequence shown here is derived from an EMBL/GenBank/DDBJ whole genome shotgun (WGS) entry which is preliminary data.</text>
</comment>
<evidence type="ECO:0000259" key="3">
    <source>
        <dbReference type="Pfam" id="PF20434"/>
    </source>
</evidence>
<evidence type="ECO:0000313" key="4">
    <source>
        <dbReference type="EMBL" id="GMI28199.1"/>
    </source>
</evidence>
<name>A0ABQ6MLU9_9STRA</name>
<organism evidence="4 5">
    <name type="scientific">Tetraparma gracilis</name>
    <dbReference type="NCBI Taxonomy" id="2962635"/>
    <lineage>
        <taxon>Eukaryota</taxon>
        <taxon>Sar</taxon>
        <taxon>Stramenopiles</taxon>
        <taxon>Ochrophyta</taxon>
        <taxon>Bolidophyceae</taxon>
        <taxon>Parmales</taxon>
        <taxon>Triparmaceae</taxon>
        <taxon>Tetraparma</taxon>
    </lineage>
</organism>